<dbReference type="GO" id="GO:0016829">
    <property type="term" value="F:lyase activity"/>
    <property type="evidence" value="ECO:0007669"/>
    <property type="project" value="UniProtKB-KW"/>
</dbReference>
<dbReference type="OrthoDB" id="196397at2"/>
<name>A0A4R7RLG4_9BACT</name>
<protein>
    <submittedName>
        <fullName evidence="3">Putative enzyme related to lactoylglutathione lyase</fullName>
    </submittedName>
</protein>
<feature type="region of interest" description="Disordered" evidence="1">
    <location>
        <begin position="81"/>
        <end position="100"/>
    </location>
</feature>
<evidence type="ECO:0000259" key="2">
    <source>
        <dbReference type="PROSITE" id="PS51819"/>
    </source>
</evidence>
<organism evidence="3 4">
    <name type="scientific">Prosthecobacter fusiformis</name>
    <dbReference type="NCBI Taxonomy" id="48464"/>
    <lineage>
        <taxon>Bacteria</taxon>
        <taxon>Pseudomonadati</taxon>
        <taxon>Verrucomicrobiota</taxon>
        <taxon>Verrucomicrobiia</taxon>
        <taxon>Verrucomicrobiales</taxon>
        <taxon>Verrucomicrobiaceae</taxon>
        <taxon>Prosthecobacter</taxon>
    </lineage>
</organism>
<gene>
    <name evidence="3" type="ORF">EI77_04057</name>
</gene>
<evidence type="ECO:0000256" key="1">
    <source>
        <dbReference type="SAM" id="MobiDB-lite"/>
    </source>
</evidence>
<reference evidence="3 4" key="1">
    <citation type="submission" date="2019-03" db="EMBL/GenBank/DDBJ databases">
        <title>Genomic Encyclopedia of Archaeal and Bacterial Type Strains, Phase II (KMG-II): from individual species to whole genera.</title>
        <authorList>
            <person name="Goeker M."/>
        </authorList>
    </citation>
    <scope>NUCLEOTIDE SEQUENCE [LARGE SCALE GENOMIC DNA]</scope>
    <source>
        <strain evidence="3 4">ATCC 25309</strain>
    </source>
</reference>
<dbReference type="AlphaFoldDB" id="A0A4R7RLG4"/>
<feature type="domain" description="VOC" evidence="2">
    <location>
        <begin position="4"/>
        <end position="113"/>
    </location>
</feature>
<dbReference type="PROSITE" id="PS51819">
    <property type="entry name" value="VOC"/>
    <property type="match status" value="1"/>
</dbReference>
<comment type="caution">
    <text evidence="3">The sequence shown here is derived from an EMBL/GenBank/DDBJ whole genome shotgun (WGS) entry which is preliminary data.</text>
</comment>
<dbReference type="RefSeq" id="WP_133797041.1">
    <property type="nucleotide sequence ID" value="NZ_SOCA01000010.1"/>
</dbReference>
<dbReference type="Gene3D" id="3.10.180.10">
    <property type="entry name" value="2,3-Dihydroxybiphenyl 1,2-Dioxygenase, domain 1"/>
    <property type="match status" value="1"/>
</dbReference>
<keyword evidence="4" id="KW-1185">Reference proteome</keyword>
<dbReference type="SUPFAM" id="SSF54593">
    <property type="entry name" value="Glyoxalase/Bleomycin resistance protein/Dihydroxybiphenyl dioxygenase"/>
    <property type="match status" value="1"/>
</dbReference>
<dbReference type="InterPro" id="IPR004360">
    <property type="entry name" value="Glyas_Fos-R_dOase_dom"/>
</dbReference>
<proteinExistence type="predicted"/>
<dbReference type="InterPro" id="IPR037523">
    <property type="entry name" value="VOC_core"/>
</dbReference>
<dbReference type="InterPro" id="IPR029068">
    <property type="entry name" value="Glyas_Bleomycin-R_OHBP_Dase"/>
</dbReference>
<evidence type="ECO:0000313" key="3">
    <source>
        <dbReference type="EMBL" id="TDU64606.1"/>
    </source>
</evidence>
<sequence>MLVERFKYTIWAADMTRAMKFYTEVFGAKVIKQNAHIIEMEICNGILSIHGGGEGAKTWTGLTFQVPDVIAGAAEIVAAGGQLTREPQPEDDEPPHLAMCVDPEGNEIMLTRKR</sequence>
<dbReference type="EMBL" id="SOCA01000010">
    <property type="protein sequence ID" value="TDU64606.1"/>
    <property type="molecule type" value="Genomic_DNA"/>
</dbReference>
<dbReference type="Proteomes" id="UP000295662">
    <property type="component" value="Unassembled WGS sequence"/>
</dbReference>
<accession>A0A4R7RLG4</accession>
<dbReference type="Pfam" id="PF00903">
    <property type="entry name" value="Glyoxalase"/>
    <property type="match status" value="1"/>
</dbReference>
<keyword evidence="3" id="KW-0456">Lyase</keyword>
<evidence type="ECO:0000313" key="4">
    <source>
        <dbReference type="Proteomes" id="UP000295662"/>
    </source>
</evidence>